<dbReference type="AlphaFoldDB" id="A0A4D9DP17"/>
<organism evidence="1 2">
    <name type="scientific">Platysternon megacephalum</name>
    <name type="common">big-headed turtle</name>
    <dbReference type="NCBI Taxonomy" id="55544"/>
    <lineage>
        <taxon>Eukaryota</taxon>
        <taxon>Metazoa</taxon>
        <taxon>Chordata</taxon>
        <taxon>Craniata</taxon>
        <taxon>Vertebrata</taxon>
        <taxon>Euteleostomi</taxon>
        <taxon>Archelosauria</taxon>
        <taxon>Testudinata</taxon>
        <taxon>Testudines</taxon>
        <taxon>Cryptodira</taxon>
        <taxon>Durocryptodira</taxon>
        <taxon>Testudinoidea</taxon>
        <taxon>Platysternidae</taxon>
        <taxon>Platysternon</taxon>
    </lineage>
</organism>
<sequence>MSGGRDGFSVVFASLVGRDDPQFSAAKLSPFPALSIGKPPLQPGSRASEANGATSAACEEYCEVKWEFPPMVVALTHWPVCSWASGGHFEANVSHELMPLKYVFGVSNSEVNGKYLTEQHGTCL</sequence>
<protein>
    <submittedName>
        <fullName evidence="1">Coiled-coil domain-containing protein 84</fullName>
    </submittedName>
</protein>
<keyword evidence="2" id="KW-1185">Reference proteome</keyword>
<gene>
    <name evidence="1" type="ORF">DR999_PMT18787</name>
</gene>
<accession>A0A4D9DP17</accession>
<name>A0A4D9DP17_9SAUR</name>
<proteinExistence type="predicted"/>
<evidence type="ECO:0000313" key="1">
    <source>
        <dbReference type="EMBL" id="TFJ99210.1"/>
    </source>
</evidence>
<dbReference type="EMBL" id="QXTE01000344">
    <property type="protein sequence ID" value="TFJ99210.1"/>
    <property type="molecule type" value="Genomic_DNA"/>
</dbReference>
<evidence type="ECO:0000313" key="2">
    <source>
        <dbReference type="Proteomes" id="UP000297703"/>
    </source>
</evidence>
<dbReference type="Proteomes" id="UP000297703">
    <property type="component" value="Unassembled WGS sequence"/>
</dbReference>
<comment type="caution">
    <text evidence="1">The sequence shown here is derived from an EMBL/GenBank/DDBJ whole genome shotgun (WGS) entry which is preliminary data.</text>
</comment>
<reference evidence="1 2" key="1">
    <citation type="submission" date="2019-04" db="EMBL/GenBank/DDBJ databases">
        <title>Draft genome of the big-headed turtle Platysternon megacephalum.</title>
        <authorList>
            <person name="Gong S."/>
        </authorList>
    </citation>
    <scope>NUCLEOTIDE SEQUENCE [LARGE SCALE GENOMIC DNA]</scope>
    <source>
        <strain evidence="1">DO16091913</strain>
        <tissue evidence="1">Muscle</tissue>
    </source>
</reference>
<reference evidence="1 2" key="2">
    <citation type="submission" date="2019-04" db="EMBL/GenBank/DDBJ databases">
        <title>The genome sequence of big-headed turtle.</title>
        <authorList>
            <person name="Gong S."/>
        </authorList>
    </citation>
    <scope>NUCLEOTIDE SEQUENCE [LARGE SCALE GENOMIC DNA]</scope>
    <source>
        <strain evidence="1">DO16091913</strain>
        <tissue evidence="1">Muscle</tissue>
    </source>
</reference>